<name>A0A176VP48_MARPO</name>
<feature type="region of interest" description="Disordered" evidence="5">
    <location>
        <begin position="51"/>
        <end position="77"/>
    </location>
</feature>
<evidence type="ECO:0000256" key="5">
    <source>
        <dbReference type="SAM" id="MobiDB-lite"/>
    </source>
</evidence>
<dbReference type="Proteomes" id="UP000077202">
    <property type="component" value="Unassembled WGS sequence"/>
</dbReference>
<keyword evidence="3" id="KW-1133">Transmembrane helix</keyword>
<dbReference type="GO" id="GO:0009707">
    <property type="term" value="C:chloroplast outer membrane"/>
    <property type="evidence" value="ECO:0007669"/>
    <property type="project" value="TreeGrafter"/>
</dbReference>
<evidence type="ECO:0000256" key="3">
    <source>
        <dbReference type="ARBA" id="ARBA00022989"/>
    </source>
</evidence>
<keyword evidence="2" id="KW-0812">Transmembrane</keyword>
<reference evidence="6" key="1">
    <citation type="submission" date="2016-03" db="EMBL/GenBank/DDBJ databases">
        <title>Mechanisms controlling the formation of the plant cell surface in tip-growing cells are functionally conserved among land plants.</title>
        <authorList>
            <person name="Honkanen S."/>
            <person name="Jones V.A."/>
            <person name="Morieri G."/>
            <person name="Champion C."/>
            <person name="Hetherington A.J."/>
            <person name="Kelly S."/>
            <person name="Saint-Marcoux D."/>
            <person name="Proust H."/>
            <person name="Prescott H."/>
            <person name="Dolan L."/>
        </authorList>
    </citation>
    <scope>NUCLEOTIDE SEQUENCE [LARGE SCALE GENOMIC DNA]</scope>
    <source>
        <tissue evidence="6">Whole gametophyte</tissue>
    </source>
</reference>
<feature type="compositionally biased region" description="Low complexity" evidence="5">
    <location>
        <begin position="60"/>
        <end position="77"/>
    </location>
</feature>
<feature type="compositionally biased region" description="Basic and acidic residues" evidence="5">
    <location>
        <begin position="135"/>
        <end position="145"/>
    </location>
</feature>
<dbReference type="PANTHER" id="PTHR15371:SF1">
    <property type="entry name" value="OUTER ENVELOPE PORE PROTEIN 16-2, CHLOROPLASTIC"/>
    <property type="match status" value="1"/>
</dbReference>
<dbReference type="InterPro" id="IPR045238">
    <property type="entry name" value="Tim23-like"/>
</dbReference>
<dbReference type="EMBL" id="LVLJ01003083">
    <property type="protein sequence ID" value="OAE22690.1"/>
    <property type="molecule type" value="Genomic_DNA"/>
</dbReference>
<dbReference type="Pfam" id="PF02466">
    <property type="entry name" value="Tim17"/>
    <property type="match status" value="1"/>
</dbReference>
<proteinExistence type="predicted"/>
<keyword evidence="4" id="KW-0472">Membrane</keyword>
<feature type="compositionally biased region" description="Basic and acidic residues" evidence="5">
    <location>
        <begin position="13"/>
        <end position="27"/>
    </location>
</feature>
<comment type="caution">
    <text evidence="6">The sequence shown here is derived from an EMBL/GenBank/DDBJ whole genome shotgun (WGS) entry which is preliminary data.</text>
</comment>
<protein>
    <submittedName>
        <fullName evidence="6">Uncharacterized protein</fullName>
    </submittedName>
</protein>
<sequence>MARGEEVGPSSIEIERRGARSEQEARGIRGLGGISEGIAQHVANMRSRWFTRPPHEDEGTSISISTNSSISSSSSSLRNRHRHRHCYCHLHQSVRGIALVSSGRQIVEIEIPSRRAATMPQYQASSEHVQGAKDAARDTAEDAKRFGQNTKESLRESWDSSKRWGQEQTSRAKANIDAGIENPKRNVIVDFGHPLINRVFDGFVKVGGVGVLHAASQDTYGFLLQEETTKKSLESSVQRLGKEAVQWGLVAGVYSGVTYGIQEARGVHDWKNALLGGVLTGAALSLTEANPGSDRVLRGAITGGAIATAAEVLRNIT</sequence>
<evidence type="ECO:0000256" key="4">
    <source>
        <dbReference type="ARBA" id="ARBA00023136"/>
    </source>
</evidence>
<dbReference type="AlphaFoldDB" id="A0A176VP48"/>
<evidence type="ECO:0000256" key="1">
    <source>
        <dbReference type="ARBA" id="ARBA00004141"/>
    </source>
</evidence>
<organism evidence="6 7">
    <name type="scientific">Marchantia polymorpha subsp. ruderalis</name>
    <dbReference type="NCBI Taxonomy" id="1480154"/>
    <lineage>
        <taxon>Eukaryota</taxon>
        <taxon>Viridiplantae</taxon>
        <taxon>Streptophyta</taxon>
        <taxon>Embryophyta</taxon>
        <taxon>Marchantiophyta</taxon>
        <taxon>Marchantiopsida</taxon>
        <taxon>Marchantiidae</taxon>
        <taxon>Marchantiales</taxon>
        <taxon>Marchantiaceae</taxon>
        <taxon>Marchantia</taxon>
    </lineage>
</organism>
<feature type="region of interest" description="Disordered" evidence="5">
    <location>
        <begin position="1"/>
        <end position="31"/>
    </location>
</feature>
<keyword evidence="7" id="KW-1185">Reference proteome</keyword>
<dbReference type="PANTHER" id="PTHR15371">
    <property type="entry name" value="TIM23"/>
    <property type="match status" value="1"/>
</dbReference>
<feature type="compositionally biased region" description="Basic and acidic residues" evidence="5">
    <location>
        <begin position="152"/>
        <end position="165"/>
    </location>
</feature>
<evidence type="ECO:0000256" key="2">
    <source>
        <dbReference type="ARBA" id="ARBA00022692"/>
    </source>
</evidence>
<accession>A0A176VP48</accession>
<feature type="region of interest" description="Disordered" evidence="5">
    <location>
        <begin position="135"/>
        <end position="168"/>
    </location>
</feature>
<dbReference type="GO" id="GO:0015171">
    <property type="term" value="F:amino acid transmembrane transporter activity"/>
    <property type="evidence" value="ECO:0007669"/>
    <property type="project" value="TreeGrafter"/>
</dbReference>
<evidence type="ECO:0000313" key="6">
    <source>
        <dbReference type="EMBL" id="OAE22690.1"/>
    </source>
</evidence>
<comment type="subcellular location">
    <subcellularLocation>
        <location evidence="1">Membrane</location>
        <topology evidence="1">Multi-pass membrane protein</topology>
    </subcellularLocation>
</comment>
<gene>
    <name evidence="6" type="ORF">AXG93_2675s1240</name>
</gene>
<evidence type="ECO:0000313" key="7">
    <source>
        <dbReference type="Proteomes" id="UP000077202"/>
    </source>
</evidence>